<dbReference type="PRINTS" id="PR00463">
    <property type="entry name" value="EP450I"/>
</dbReference>
<comment type="similarity">
    <text evidence="1 6">Belongs to the cytochrome P450 family.</text>
</comment>
<evidence type="ECO:0000256" key="2">
    <source>
        <dbReference type="ARBA" id="ARBA00022723"/>
    </source>
</evidence>
<dbReference type="InterPro" id="IPR001128">
    <property type="entry name" value="Cyt_P450"/>
</dbReference>
<dbReference type="GO" id="GO:0005506">
    <property type="term" value="F:iron ion binding"/>
    <property type="evidence" value="ECO:0007669"/>
    <property type="project" value="InterPro"/>
</dbReference>
<evidence type="ECO:0000256" key="5">
    <source>
        <dbReference type="PIRSR" id="PIRSR602401-1"/>
    </source>
</evidence>
<evidence type="ECO:0000256" key="6">
    <source>
        <dbReference type="RuleBase" id="RU000461"/>
    </source>
</evidence>
<dbReference type="GO" id="GO:0006805">
    <property type="term" value="P:xenobiotic metabolic process"/>
    <property type="evidence" value="ECO:0007669"/>
    <property type="project" value="TreeGrafter"/>
</dbReference>
<dbReference type="InterPro" id="IPR002401">
    <property type="entry name" value="Cyt_P450_E_grp-I"/>
</dbReference>
<evidence type="ECO:0000313" key="8">
    <source>
        <dbReference type="Proteomes" id="UP000283509"/>
    </source>
</evidence>
<dbReference type="Pfam" id="PF00067">
    <property type="entry name" value="p450"/>
    <property type="match status" value="1"/>
</dbReference>
<reference evidence="7 8" key="1">
    <citation type="submission" date="2018-04" db="EMBL/GenBank/DDBJ databases">
        <authorList>
            <person name="Zhang X."/>
            <person name="Yuan J."/>
            <person name="Li F."/>
            <person name="Xiang J."/>
        </authorList>
    </citation>
    <scope>NUCLEOTIDE SEQUENCE [LARGE SCALE GENOMIC DNA]</scope>
    <source>
        <tissue evidence="7">Muscle</tissue>
    </source>
</reference>
<dbReference type="AlphaFoldDB" id="A0A423TTU7"/>
<comment type="cofactor">
    <cofactor evidence="5">
        <name>heme</name>
        <dbReference type="ChEBI" id="CHEBI:30413"/>
    </cofactor>
</comment>
<keyword evidence="4 6" id="KW-0503">Monooxygenase</keyword>
<dbReference type="EMBL" id="QCYY01001185">
    <property type="protein sequence ID" value="ROT79831.1"/>
    <property type="molecule type" value="Genomic_DNA"/>
</dbReference>
<name>A0A423TTU7_PENVA</name>
<protein>
    <submittedName>
        <fullName evidence="7">Cytochrome P450 2L1</fullName>
    </submittedName>
</protein>
<organism evidence="7 8">
    <name type="scientific">Penaeus vannamei</name>
    <name type="common">Whiteleg shrimp</name>
    <name type="synonym">Litopenaeus vannamei</name>
    <dbReference type="NCBI Taxonomy" id="6689"/>
    <lineage>
        <taxon>Eukaryota</taxon>
        <taxon>Metazoa</taxon>
        <taxon>Ecdysozoa</taxon>
        <taxon>Arthropoda</taxon>
        <taxon>Crustacea</taxon>
        <taxon>Multicrustacea</taxon>
        <taxon>Malacostraca</taxon>
        <taxon>Eumalacostraca</taxon>
        <taxon>Eucarida</taxon>
        <taxon>Decapoda</taxon>
        <taxon>Dendrobranchiata</taxon>
        <taxon>Penaeoidea</taxon>
        <taxon>Penaeidae</taxon>
        <taxon>Penaeus</taxon>
    </lineage>
</organism>
<dbReference type="InterPro" id="IPR017972">
    <property type="entry name" value="Cyt_P450_CS"/>
</dbReference>
<dbReference type="PANTHER" id="PTHR24300">
    <property type="entry name" value="CYTOCHROME P450 508A4-RELATED"/>
    <property type="match status" value="1"/>
</dbReference>
<dbReference type="PROSITE" id="PS00086">
    <property type="entry name" value="CYTOCHROME_P450"/>
    <property type="match status" value="1"/>
</dbReference>
<proteinExistence type="inferred from homology"/>
<keyword evidence="8" id="KW-1185">Reference proteome</keyword>
<evidence type="ECO:0000256" key="1">
    <source>
        <dbReference type="ARBA" id="ARBA00010617"/>
    </source>
</evidence>
<dbReference type="GO" id="GO:0006082">
    <property type="term" value="P:organic acid metabolic process"/>
    <property type="evidence" value="ECO:0007669"/>
    <property type="project" value="TreeGrafter"/>
</dbReference>
<dbReference type="STRING" id="6689.A0A423TTU7"/>
<evidence type="ECO:0000256" key="4">
    <source>
        <dbReference type="ARBA" id="ARBA00023033"/>
    </source>
</evidence>
<dbReference type="InterPro" id="IPR050182">
    <property type="entry name" value="Cytochrome_P450_fam2"/>
</dbReference>
<dbReference type="GO" id="GO:0016712">
    <property type="term" value="F:oxidoreductase activity, acting on paired donors, with incorporation or reduction of molecular oxygen, reduced flavin or flavoprotein as one donor, and incorporation of one atom of oxygen"/>
    <property type="evidence" value="ECO:0007669"/>
    <property type="project" value="TreeGrafter"/>
</dbReference>
<comment type="caution">
    <text evidence="7">The sequence shown here is derived from an EMBL/GenBank/DDBJ whole genome shotgun (WGS) entry which is preliminary data.</text>
</comment>
<dbReference type="InterPro" id="IPR036396">
    <property type="entry name" value="Cyt_P450_sf"/>
</dbReference>
<evidence type="ECO:0000313" key="7">
    <source>
        <dbReference type="EMBL" id="ROT79831.1"/>
    </source>
</evidence>
<dbReference type="GO" id="GO:0005737">
    <property type="term" value="C:cytoplasm"/>
    <property type="evidence" value="ECO:0007669"/>
    <property type="project" value="TreeGrafter"/>
</dbReference>
<dbReference type="OrthoDB" id="6367128at2759"/>
<keyword evidence="2 5" id="KW-0479">Metal-binding</keyword>
<dbReference type="SUPFAM" id="SSF48264">
    <property type="entry name" value="Cytochrome P450"/>
    <property type="match status" value="1"/>
</dbReference>
<dbReference type="GO" id="GO:0020037">
    <property type="term" value="F:heme binding"/>
    <property type="evidence" value="ECO:0007669"/>
    <property type="project" value="InterPro"/>
</dbReference>
<sequence>MCHSDSRYWDQPQEFRPERFLDQEGRVKTPKEGFIPFGTGRRSCLGEALSRMELYIFSAALLQNFTFSPPAGVEVDLEASPKQPSARLAKEQDIVISIRE</sequence>
<evidence type="ECO:0000256" key="3">
    <source>
        <dbReference type="ARBA" id="ARBA00023004"/>
    </source>
</evidence>
<dbReference type="Proteomes" id="UP000283509">
    <property type="component" value="Unassembled WGS sequence"/>
</dbReference>
<keyword evidence="6" id="KW-0560">Oxidoreductase</keyword>
<dbReference type="PANTHER" id="PTHR24300:SF375">
    <property type="entry name" value="CYTOCHROME P450 FAMILY"/>
    <property type="match status" value="1"/>
</dbReference>
<feature type="binding site" description="axial binding residue" evidence="5">
    <location>
        <position position="44"/>
    </location>
    <ligand>
        <name>heme</name>
        <dbReference type="ChEBI" id="CHEBI:30413"/>
    </ligand>
    <ligandPart>
        <name>Fe</name>
        <dbReference type="ChEBI" id="CHEBI:18248"/>
    </ligandPart>
</feature>
<accession>A0A423TTU7</accession>
<gene>
    <name evidence="7" type="ORF">C7M84_001455</name>
</gene>
<keyword evidence="5 6" id="KW-0349">Heme</keyword>
<dbReference type="Gene3D" id="1.10.630.10">
    <property type="entry name" value="Cytochrome P450"/>
    <property type="match status" value="1"/>
</dbReference>
<reference evidence="7 8" key="2">
    <citation type="submission" date="2019-01" db="EMBL/GenBank/DDBJ databases">
        <title>The decoding of complex shrimp genome reveals the adaptation for benthos swimmer, frequently molting mechanism and breeding impact on genome.</title>
        <authorList>
            <person name="Sun Y."/>
            <person name="Gao Y."/>
            <person name="Yu Y."/>
        </authorList>
    </citation>
    <scope>NUCLEOTIDE SEQUENCE [LARGE SCALE GENOMIC DNA]</scope>
    <source>
        <tissue evidence="7">Muscle</tissue>
    </source>
</reference>
<keyword evidence="3 5" id="KW-0408">Iron</keyword>